<dbReference type="InterPro" id="IPR044285">
    <property type="entry name" value="PWP1"/>
</dbReference>
<dbReference type="AlphaFoldDB" id="L8HHD3"/>
<dbReference type="STRING" id="1257118.L8HHD3"/>
<dbReference type="SUPFAM" id="SSF50978">
    <property type="entry name" value="WD40 repeat-like"/>
    <property type="match status" value="1"/>
</dbReference>
<feature type="compositionally biased region" description="Acidic residues" evidence="5">
    <location>
        <begin position="43"/>
        <end position="53"/>
    </location>
</feature>
<reference evidence="6 7" key="1">
    <citation type="journal article" date="2013" name="Genome Biol.">
        <title>Genome of Acanthamoeba castellanii highlights extensive lateral gene transfer and early evolution of tyrosine kinase signaling.</title>
        <authorList>
            <person name="Clarke M."/>
            <person name="Lohan A.J."/>
            <person name="Liu B."/>
            <person name="Lagkouvardos I."/>
            <person name="Roy S."/>
            <person name="Zafar N."/>
            <person name="Bertelli C."/>
            <person name="Schilde C."/>
            <person name="Kianianmomeni A."/>
            <person name="Burglin T.R."/>
            <person name="Frech C."/>
            <person name="Turcotte B."/>
            <person name="Kopec K.O."/>
            <person name="Synnott J.M."/>
            <person name="Choo C."/>
            <person name="Paponov I."/>
            <person name="Finkler A."/>
            <person name="Soon Heng Tan C."/>
            <person name="Hutchins A.P."/>
            <person name="Weinmeier T."/>
            <person name="Rattei T."/>
            <person name="Chu J.S."/>
            <person name="Gimenez G."/>
            <person name="Irimia M."/>
            <person name="Rigden D.J."/>
            <person name="Fitzpatrick D.A."/>
            <person name="Lorenzo-Morales J."/>
            <person name="Bateman A."/>
            <person name="Chiu C.H."/>
            <person name="Tang P."/>
            <person name="Hegemann P."/>
            <person name="Fromm H."/>
            <person name="Raoult D."/>
            <person name="Greub G."/>
            <person name="Miranda-Saavedra D."/>
            <person name="Chen N."/>
            <person name="Nash P."/>
            <person name="Ginger M.L."/>
            <person name="Horn M."/>
            <person name="Schaap P."/>
            <person name="Caler L."/>
            <person name="Loftus B."/>
        </authorList>
    </citation>
    <scope>NUCLEOTIDE SEQUENCE [LARGE SCALE GENOMIC DNA]</scope>
    <source>
        <strain evidence="6 7">Neff</strain>
    </source>
</reference>
<dbReference type="PANTHER" id="PTHR14091">
    <property type="entry name" value="PERIODIC TRYPTOPHAN PROTEIN 1"/>
    <property type="match status" value="1"/>
</dbReference>
<protein>
    <submittedName>
        <fullName evidence="6">WD domain, Gbeta repeat containing protein</fullName>
    </submittedName>
</protein>
<keyword evidence="1" id="KW-0597">Phosphoprotein</keyword>
<evidence type="ECO:0000256" key="3">
    <source>
        <dbReference type="ARBA" id="ARBA00022737"/>
    </source>
</evidence>
<dbReference type="KEGG" id="acan:ACA1_109800"/>
<dbReference type="OrthoDB" id="270624at2759"/>
<keyword evidence="7" id="KW-1185">Reference proteome</keyword>
<dbReference type="InterPro" id="IPR019775">
    <property type="entry name" value="WD40_repeat_CS"/>
</dbReference>
<keyword evidence="2 4" id="KW-0853">WD repeat</keyword>
<accession>L8HHD3</accession>
<feature type="region of interest" description="Disordered" evidence="5">
    <location>
        <begin position="200"/>
        <end position="226"/>
    </location>
</feature>
<dbReference type="InterPro" id="IPR036322">
    <property type="entry name" value="WD40_repeat_dom_sf"/>
</dbReference>
<dbReference type="OMA" id="TPESTIW"/>
<dbReference type="InterPro" id="IPR001680">
    <property type="entry name" value="WD40_rpt"/>
</dbReference>
<evidence type="ECO:0000256" key="5">
    <source>
        <dbReference type="SAM" id="MobiDB-lite"/>
    </source>
</evidence>
<gene>
    <name evidence="6" type="ORF">ACA1_109800</name>
</gene>
<dbReference type="Pfam" id="PF00400">
    <property type="entry name" value="WD40"/>
    <property type="match status" value="2"/>
</dbReference>
<dbReference type="PANTHER" id="PTHR14091:SF0">
    <property type="entry name" value="PERIODIC TRYPTOPHAN PROTEIN 1 HOMOLOG"/>
    <property type="match status" value="1"/>
</dbReference>
<dbReference type="RefSeq" id="XP_004357154.1">
    <property type="nucleotide sequence ID" value="XM_004357098.1"/>
</dbReference>
<sequence length="413" mass="45430">MILAMCWVPRGAAKTLPTVYKASEEEMRGLLGSMSLNGKGSEPEVEAEAEGEDEISKKYNLDDYDDEGGGVLGVAEDVVFQKNEDDPYITVRDEDDTDDLDDFTIRTTDALLVTGTAEDDYSHLDVHIYEEPDDNLYVHHDIMLPTYPLSLAWTDSLPGRTQGGGKGSFVAIGTFDPAIEIWDLDVVDALQPTAVLGGLIHEEAPQHPSKARRQGKKKKQRPQLRAGSHTGAVLGLAFNRHQRHVLASCSEDATVKLWDVGRAECLQTYGYHKDKVQAVRWHCEESSVLASGAFDRQLCILDVRHQSPATSWTLPADVEALEWNPHSPSQLLVSTEDGLVSCYSVEAGAKPLWTFQAHDKSGKLFCGAFFEDSPYLLGVGGKKGLKIYNINEMEGIRQRFGQTPTPAPAPSTE</sequence>
<feature type="compositionally biased region" description="Basic residues" evidence="5">
    <location>
        <begin position="209"/>
        <end position="222"/>
    </location>
</feature>
<dbReference type="GO" id="GO:0005634">
    <property type="term" value="C:nucleus"/>
    <property type="evidence" value="ECO:0007669"/>
    <property type="project" value="TreeGrafter"/>
</dbReference>
<dbReference type="GeneID" id="14926037"/>
<dbReference type="PROSITE" id="PS50294">
    <property type="entry name" value="WD_REPEATS_REGION"/>
    <property type="match status" value="1"/>
</dbReference>
<evidence type="ECO:0000313" key="6">
    <source>
        <dbReference type="EMBL" id="ELR24999.1"/>
    </source>
</evidence>
<dbReference type="EMBL" id="KB007806">
    <property type="protein sequence ID" value="ELR24999.1"/>
    <property type="molecule type" value="Genomic_DNA"/>
</dbReference>
<proteinExistence type="predicted"/>
<dbReference type="Proteomes" id="UP000011083">
    <property type="component" value="Unassembled WGS sequence"/>
</dbReference>
<feature type="repeat" description="WD" evidence="4">
    <location>
        <begin position="226"/>
        <end position="268"/>
    </location>
</feature>
<evidence type="ECO:0000313" key="7">
    <source>
        <dbReference type="Proteomes" id="UP000011083"/>
    </source>
</evidence>
<organism evidence="6 7">
    <name type="scientific">Acanthamoeba castellanii (strain ATCC 30010 / Neff)</name>
    <dbReference type="NCBI Taxonomy" id="1257118"/>
    <lineage>
        <taxon>Eukaryota</taxon>
        <taxon>Amoebozoa</taxon>
        <taxon>Discosea</taxon>
        <taxon>Longamoebia</taxon>
        <taxon>Centramoebida</taxon>
        <taxon>Acanthamoebidae</taxon>
        <taxon>Acanthamoeba</taxon>
    </lineage>
</organism>
<dbReference type="SMART" id="SM00320">
    <property type="entry name" value="WD40"/>
    <property type="match status" value="4"/>
</dbReference>
<name>L8HHD3_ACACF</name>
<feature type="region of interest" description="Disordered" evidence="5">
    <location>
        <begin position="32"/>
        <end position="55"/>
    </location>
</feature>
<evidence type="ECO:0000256" key="2">
    <source>
        <dbReference type="ARBA" id="ARBA00022574"/>
    </source>
</evidence>
<dbReference type="GO" id="GO:0006364">
    <property type="term" value="P:rRNA processing"/>
    <property type="evidence" value="ECO:0007669"/>
    <property type="project" value="InterPro"/>
</dbReference>
<evidence type="ECO:0000256" key="4">
    <source>
        <dbReference type="PROSITE-ProRule" id="PRU00221"/>
    </source>
</evidence>
<evidence type="ECO:0000256" key="1">
    <source>
        <dbReference type="ARBA" id="ARBA00022553"/>
    </source>
</evidence>
<dbReference type="PROSITE" id="PS50082">
    <property type="entry name" value="WD_REPEATS_2"/>
    <property type="match status" value="1"/>
</dbReference>
<dbReference type="VEuPathDB" id="AmoebaDB:ACA1_109800"/>
<dbReference type="PROSITE" id="PS00678">
    <property type="entry name" value="WD_REPEATS_1"/>
    <property type="match status" value="1"/>
</dbReference>
<keyword evidence="3" id="KW-0677">Repeat</keyword>
<dbReference type="Gene3D" id="2.130.10.10">
    <property type="entry name" value="YVTN repeat-like/Quinoprotein amine dehydrogenase"/>
    <property type="match status" value="1"/>
</dbReference>
<dbReference type="InterPro" id="IPR015943">
    <property type="entry name" value="WD40/YVTN_repeat-like_dom_sf"/>
</dbReference>